<sequence>MNSTMTPLTHGARRSVGTGATIALGVVLFLACMMIAGLPELSMLVGAALVFGISMRHPQFGLVVWLLSICYLPFWFGLSKPMYLPPTSIVALLLLGAIFTRNRWILNRFDFCVLLFAVLSVTAGLTGMSRPGDVTNVVTQWVLSFLVGRLIIQRVGFDATYRLITVLFASVGAFAVLEFFLDWNPYYEMVADNAQYLAWGRPQERGGIIRAEWAFGHSIALGCSLGMAIPVALSSSFRPAIRILCASLLLAGAVVTFSRAGLVTALLSILIYLLFAPSRHRRRGAIPLVAVCGVAIMYFAPKVLAIYTAKGTTVSAEYRAELSQLIPSFNLLGLANGYLEPSPGVYYFEGFKSIDSTFILLGLSFGIIPLAIILLGVIAIVIRVLRRAGTPAMIALASVIPALFTVALITQFGSLVWFYAGLAALAWTARANTDNTATSEAVVST</sequence>
<feature type="transmembrane region" description="Helical" evidence="1">
    <location>
        <begin position="20"/>
        <end position="53"/>
    </location>
</feature>
<evidence type="ECO:0000313" key="2">
    <source>
        <dbReference type="EMBL" id="MCQ4120961.1"/>
    </source>
</evidence>
<dbReference type="RefSeq" id="WP_255971022.1">
    <property type="nucleotide sequence ID" value="NZ_JANFQF010000014.1"/>
</dbReference>
<feature type="transmembrane region" description="Helical" evidence="1">
    <location>
        <begin position="394"/>
        <end position="420"/>
    </location>
</feature>
<protein>
    <recommendedName>
        <fullName evidence="4">O-antigen ligase like membrane protein</fullName>
    </recommendedName>
</protein>
<proteinExistence type="predicted"/>
<evidence type="ECO:0000313" key="3">
    <source>
        <dbReference type="Proteomes" id="UP001524501"/>
    </source>
</evidence>
<feature type="transmembrane region" description="Helical" evidence="1">
    <location>
        <begin position="285"/>
        <end position="308"/>
    </location>
</feature>
<feature type="transmembrane region" description="Helical" evidence="1">
    <location>
        <begin position="213"/>
        <end position="233"/>
    </location>
</feature>
<feature type="transmembrane region" description="Helical" evidence="1">
    <location>
        <begin position="60"/>
        <end position="76"/>
    </location>
</feature>
<keyword evidence="1" id="KW-1133">Transmembrane helix</keyword>
<accession>A0ABT1QFA5</accession>
<organism evidence="2 3">
    <name type="scientific">Rhodococcus tibetensis</name>
    <dbReference type="NCBI Taxonomy" id="2965064"/>
    <lineage>
        <taxon>Bacteria</taxon>
        <taxon>Bacillati</taxon>
        <taxon>Actinomycetota</taxon>
        <taxon>Actinomycetes</taxon>
        <taxon>Mycobacteriales</taxon>
        <taxon>Nocardiaceae</taxon>
        <taxon>Rhodococcus</taxon>
    </lineage>
</organism>
<gene>
    <name evidence="2" type="ORF">NOF53_17625</name>
</gene>
<dbReference type="EMBL" id="JANFQF010000014">
    <property type="protein sequence ID" value="MCQ4120961.1"/>
    <property type="molecule type" value="Genomic_DNA"/>
</dbReference>
<reference evidence="2 3" key="1">
    <citation type="submission" date="2022-07" db="EMBL/GenBank/DDBJ databases">
        <title>Degradation activity of malathion, p-nitrophenol and potential low-temperature adaptation strategy of Rhodococcus sp. FXJ9.536.</title>
        <authorList>
            <person name="Huang J."/>
            <person name="Huang Y."/>
        </authorList>
    </citation>
    <scope>NUCLEOTIDE SEQUENCE [LARGE SCALE GENOMIC DNA]</scope>
    <source>
        <strain evidence="2 3">FXJ9.536</strain>
    </source>
</reference>
<feature type="transmembrane region" description="Helical" evidence="1">
    <location>
        <begin position="159"/>
        <end position="181"/>
    </location>
</feature>
<feature type="transmembrane region" description="Helical" evidence="1">
    <location>
        <begin position="111"/>
        <end position="128"/>
    </location>
</feature>
<keyword evidence="1" id="KW-0472">Membrane</keyword>
<feature type="transmembrane region" description="Helical" evidence="1">
    <location>
        <begin position="245"/>
        <end position="273"/>
    </location>
</feature>
<comment type="caution">
    <text evidence="2">The sequence shown here is derived from an EMBL/GenBank/DDBJ whole genome shotgun (WGS) entry which is preliminary data.</text>
</comment>
<evidence type="ECO:0000256" key="1">
    <source>
        <dbReference type="SAM" id="Phobius"/>
    </source>
</evidence>
<feature type="transmembrane region" description="Helical" evidence="1">
    <location>
        <begin position="359"/>
        <end position="382"/>
    </location>
</feature>
<feature type="transmembrane region" description="Helical" evidence="1">
    <location>
        <begin position="82"/>
        <end position="99"/>
    </location>
</feature>
<name>A0ABT1QFA5_9NOCA</name>
<keyword evidence="3" id="KW-1185">Reference proteome</keyword>
<evidence type="ECO:0008006" key="4">
    <source>
        <dbReference type="Google" id="ProtNLM"/>
    </source>
</evidence>
<keyword evidence="1" id="KW-0812">Transmembrane</keyword>
<dbReference type="Proteomes" id="UP001524501">
    <property type="component" value="Unassembled WGS sequence"/>
</dbReference>